<feature type="active site" description="Proton donor/acceptor" evidence="7">
    <location>
        <position position="266"/>
    </location>
</feature>
<dbReference type="EMBL" id="JBHSMH010000111">
    <property type="protein sequence ID" value="MFC5471768.1"/>
    <property type="molecule type" value="Genomic_DNA"/>
</dbReference>
<keyword evidence="9" id="KW-0121">Carboxypeptidase</keyword>
<dbReference type="CDD" id="cd06229">
    <property type="entry name" value="M14_Endopeptidase_I"/>
    <property type="match status" value="1"/>
</dbReference>
<evidence type="ECO:0000313" key="9">
    <source>
        <dbReference type="EMBL" id="MFC5471768.1"/>
    </source>
</evidence>
<organism evidence="9 10">
    <name type="scientific">Cohnella suwonensis</name>
    <dbReference type="NCBI Taxonomy" id="696072"/>
    <lineage>
        <taxon>Bacteria</taxon>
        <taxon>Bacillati</taxon>
        <taxon>Bacillota</taxon>
        <taxon>Bacilli</taxon>
        <taxon>Bacillales</taxon>
        <taxon>Paenibacillaceae</taxon>
        <taxon>Cohnella</taxon>
    </lineage>
</organism>
<keyword evidence="4 9" id="KW-0378">Hydrolase</keyword>
<comment type="similarity">
    <text evidence="2 7">Belongs to the peptidase M14 family.</text>
</comment>
<comment type="caution">
    <text evidence="9">The sequence shown here is derived from an EMBL/GenBank/DDBJ whole genome shotgun (WGS) entry which is preliminary data.</text>
</comment>
<name>A0ABW0M194_9BACL</name>
<dbReference type="SUPFAM" id="SSF53187">
    <property type="entry name" value="Zn-dependent exopeptidases"/>
    <property type="match status" value="1"/>
</dbReference>
<feature type="domain" description="Peptidase M14" evidence="8">
    <location>
        <begin position="5"/>
        <end position="294"/>
    </location>
</feature>
<keyword evidence="10" id="KW-1185">Reference proteome</keyword>
<evidence type="ECO:0000256" key="4">
    <source>
        <dbReference type="ARBA" id="ARBA00022801"/>
    </source>
</evidence>
<accession>A0ABW0M194</accession>
<evidence type="ECO:0000313" key="10">
    <source>
        <dbReference type="Proteomes" id="UP001596105"/>
    </source>
</evidence>
<dbReference type="InterPro" id="IPR000834">
    <property type="entry name" value="Peptidase_M14"/>
</dbReference>
<evidence type="ECO:0000256" key="3">
    <source>
        <dbReference type="ARBA" id="ARBA00022670"/>
    </source>
</evidence>
<protein>
    <submittedName>
        <fullName evidence="9">M14 family metallocarboxypeptidase</fullName>
        <ecNumber evidence="9">3.4.17.-</ecNumber>
    </submittedName>
</protein>
<dbReference type="EC" id="3.4.17.-" evidence="9"/>
<proteinExistence type="inferred from homology"/>
<dbReference type="PANTHER" id="PTHR11705">
    <property type="entry name" value="PROTEASE FAMILY M14 CARBOXYPEPTIDASE A,B"/>
    <property type="match status" value="1"/>
</dbReference>
<dbReference type="SMART" id="SM00631">
    <property type="entry name" value="Zn_pept"/>
    <property type="match status" value="1"/>
</dbReference>
<dbReference type="Gene3D" id="3.40.630.10">
    <property type="entry name" value="Zn peptidases"/>
    <property type="match status" value="1"/>
</dbReference>
<dbReference type="GO" id="GO:0004180">
    <property type="term" value="F:carboxypeptidase activity"/>
    <property type="evidence" value="ECO:0007669"/>
    <property type="project" value="UniProtKB-KW"/>
</dbReference>
<evidence type="ECO:0000259" key="8">
    <source>
        <dbReference type="PROSITE" id="PS52035"/>
    </source>
</evidence>
<dbReference type="PANTHER" id="PTHR11705:SF143">
    <property type="entry name" value="SLL0236 PROTEIN"/>
    <property type="match status" value="1"/>
</dbReference>
<dbReference type="RefSeq" id="WP_378083657.1">
    <property type="nucleotide sequence ID" value="NZ_JBHSMH010000111.1"/>
</dbReference>
<reference evidence="10" key="1">
    <citation type="journal article" date="2019" name="Int. J. Syst. Evol. Microbiol.">
        <title>The Global Catalogue of Microorganisms (GCM) 10K type strain sequencing project: providing services to taxonomists for standard genome sequencing and annotation.</title>
        <authorList>
            <consortium name="The Broad Institute Genomics Platform"/>
            <consortium name="The Broad Institute Genome Sequencing Center for Infectious Disease"/>
            <person name="Wu L."/>
            <person name="Ma J."/>
        </authorList>
    </citation>
    <scope>NUCLEOTIDE SEQUENCE [LARGE SCALE GENOMIC DNA]</scope>
    <source>
        <strain evidence="10">CCUG 57113</strain>
    </source>
</reference>
<evidence type="ECO:0000256" key="7">
    <source>
        <dbReference type="PROSITE-ProRule" id="PRU01379"/>
    </source>
</evidence>
<dbReference type="PROSITE" id="PS52035">
    <property type="entry name" value="PEPTIDASE_M14"/>
    <property type="match status" value="1"/>
</dbReference>
<evidence type="ECO:0000256" key="6">
    <source>
        <dbReference type="ARBA" id="ARBA00023049"/>
    </source>
</evidence>
<evidence type="ECO:0000256" key="1">
    <source>
        <dbReference type="ARBA" id="ARBA00001947"/>
    </source>
</evidence>
<evidence type="ECO:0000256" key="5">
    <source>
        <dbReference type="ARBA" id="ARBA00022833"/>
    </source>
</evidence>
<keyword evidence="3" id="KW-0645">Protease</keyword>
<sequence length="304" mass="34048">MNELDWVTKGTDGFEDELKRLEKAYSFVTTGTIGNSATGKPISFARIGTGPFRWHFNGACHANEWITTPLLTRFVVEYAEAISGKKTFWGKSSEDLLARNSLFVVPMLNPDGVALARHGLTDDHPFSEGLYQWNRGSNRFHRWKANARGVDLNDQFPAYWEEEASRRGVTSPCARDYGGLGPLSEPEAAALVAFTERNDFHAVIALHTQGEEIYWNYRGAEPPESRVWAERMALAAGYRAVYLEGSDAGYKDWFIHRFGRPGFTVEAGWGRNPLPTDGFEELYDDIARLLAEALDCSPAATGRR</sequence>
<keyword evidence="5" id="KW-0862">Zinc</keyword>
<dbReference type="Proteomes" id="UP001596105">
    <property type="component" value="Unassembled WGS sequence"/>
</dbReference>
<keyword evidence="6" id="KW-0482">Metalloprotease</keyword>
<comment type="cofactor">
    <cofactor evidence="1">
        <name>Zn(2+)</name>
        <dbReference type="ChEBI" id="CHEBI:29105"/>
    </cofactor>
</comment>
<dbReference type="InterPro" id="IPR034274">
    <property type="entry name" value="ENP1_M14_CPD"/>
</dbReference>
<gene>
    <name evidence="9" type="ORF">ACFPPD_24110</name>
</gene>
<dbReference type="Pfam" id="PF00246">
    <property type="entry name" value="Peptidase_M14"/>
    <property type="match status" value="1"/>
</dbReference>
<evidence type="ECO:0000256" key="2">
    <source>
        <dbReference type="ARBA" id="ARBA00005988"/>
    </source>
</evidence>